<evidence type="ECO:0008006" key="4">
    <source>
        <dbReference type="Google" id="ProtNLM"/>
    </source>
</evidence>
<reference evidence="3" key="1">
    <citation type="submission" date="2021-02" db="EMBL/GenBank/DDBJ databases">
        <title>Psilocybe cubensis genome.</title>
        <authorList>
            <person name="Mckernan K.J."/>
            <person name="Crawford S."/>
            <person name="Trippe A."/>
            <person name="Kane L.T."/>
            <person name="Mclaughlin S."/>
        </authorList>
    </citation>
    <scope>NUCLEOTIDE SEQUENCE [LARGE SCALE GENOMIC DNA]</scope>
    <source>
        <strain evidence="3">MGC-MH-2018</strain>
    </source>
</reference>
<evidence type="ECO:0000256" key="1">
    <source>
        <dbReference type="ARBA" id="ARBA00007946"/>
    </source>
</evidence>
<name>A0A8H7XQ61_PSICU</name>
<comment type="caution">
    <text evidence="3">The sequence shown here is derived from an EMBL/GenBank/DDBJ whole genome shotgun (WGS) entry which is preliminary data.</text>
</comment>
<dbReference type="Gene3D" id="1.10.600.10">
    <property type="entry name" value="Farnesyl Diphosphate Synthase"/>
    <property type="match status" value="1"/>
</dbReference>
<protein>
    <recommendedName>
        <fullName evidence="4">Terpenoid synthase</fullName>
    </recommendedName>
</protein>
<organism evidence="3">
    <name type="scientific">Psilocybe cubensis</name>
    <name type="common">Psychedelic mushroom</name>
    <name type="synonym">Stropharia cubensis</name>
    <dbReference type="NCBI Taxonomy" id="181762"/>
    <lineage>
        <taxon>Eukaryota</taxon>
        <taxon>Fungi</taxon>
        <taxon>Dikarya</taxon>
        <taxon>Basidiomycota</taxon>
        <taxon>Agaricomycotina</taxon>
        <taxon>Agaricomycetes</taxon>
        <taxon>Agaricomycetidae</taxon>
        <taxon>Agaricales</taxon>
        <taxon>Agaricineae</taxon>
        <taxon>Strophariaceae</taxon>
        <taxon>Psilocybe</taxon>
    </lineage>
</organism>
<dbReference type="AlphaFoldDB" id="A0A8H7XQ61"/>
<sequence length="316" mass="36259">MEANQDYSVERILEIYKNLVRNTEFVPREAVPSTNATYNALLSEVAEYNDGGKWFIKLCDESATLAELMYQHCSPETRILMAKFIWCLINIEDLGHKYPESIVTFQPLILQRKEPEAKVLGLLLDSLIAFYQTWDPIPANAMSHSVLEFINGVLLEQDPNILDMELSTAAKSWPYFLRRKTGISAAFAFGIFPKELNIELPVYIQAIEDTVQFIDIFNDVLSFHKEYQSGERNNYINSRARVNEKTIVETLQESAEDALAAYSRAKQILMGTEAYLPWKSCLDGYISFHFLAQKRYRLNELGFQTDGSFQDREGSN</sequence>
<dbReference type="Pfam" id="PF06330">
    <property type="entry name" value="TRI5"/>
    <property type="match status" value="1"/>
</dbReference>
<dbReference type="InterPro" id="IPR024652">
    <property type="entry name" value="Trichodiene_synth"/>
</dbReference>
<evidence type="ECO:0000256" key="2">
    <source>
        <dbReference type="ARBA" id="ARBA00023239"/>
    </source>
</evidence>
<dbReference type="InterPro" id="IPR008949">
    <property type="entry name" value="Isoprenoid_synthase_dom_sf"/>
</dbReference>
<dbReference type="EMBL" id="JAFIQS010000011">
    <property type="protein sequence ID" value="KAG5164772.1"/>
    <property type="molecule type" value="Genomic_DNA"/>
</dbReference>
<evidence type="ECO:0000313" key="3">
    <source>
        <dbReference type="EMBL" id="KAG5164772.1"/>
    </source>
</evidence>
<dbReference type="GO" id="GO:0016838">
    <property type="term" value="F:carbon-oxygen lyase activity, acting on phosphates"/>
    <property type="evidence" value="ECO:0007669"/>
    <property type="project" value="InterPro"/>
</dbReference>
<keyword evidence="2" id="KW-0456">Lyase</keyword>
<gene>
    <name evidence="3" type="ORF">JR316_010414</name>
</gene>
<accession>A0A8H7XQ61</accession>
<dbReference type="SUPFAM" id="SSF48576">
    <property type="entry name" value="Terpenoid synthases"/>
    <property type="match status" value="1"/>
</dbReference>
<proteinExistence type="inferred from homology"/>
<comment type="similarity">
    <text evidence="1">Belongs to the trichodiene synthase family.</text>
</comment>